<evidence type="ECO:0000259" key="1">
    <source>
        <dbReference type="Pfam" id="PF12957"/>
    </source>
</evidence>
<feature type="domain" description="DUF3846" evidence="1">
    <location>
        <begin position="5"/>
        <end position="94"/>
    </location>
</feature>
<keyword evidence="3" id="KW-1185">Reference proteome</keyword>
<name>A0A1M5HUP5_9BACT</name>
<dbReference type="Pfam" id="PF12957">
    <property type="entry name" value="DUF3846"/>
    <property type="match status" value="1"/>
</dbReference>
<accession>A0A1M5HUP5</accession>
<dbReference type="InterPro" id="IPR024559">
    <property type="entry name" value="DUF3846"/>
</dbReference>
<organism evidence="2 3">
    <name type="scientific">Cnuella takakiae</name>
    <dbReference type="NCBI Taxonomy" id="1302690"/>
    <lineage>
        <taxon>Bacteria</taxon>
        <taxon>Pseudomonadati</taxon>
        <taxon>Bacteroidota</taxon>
        <taxon>Chitinophagia</taxon>
        <taxon>Chitinophagales</taxon>
        <taxon>Chitinophagaceae</taxon>
        <taxon>Cnuella</taxon>
    </lineage>
</organism>
<dbReference type="RefSeq" id="WP_073047493.1">
    <property type="nucleotide sequence ID" value="NZ_FQUO01000020.1"/>
</dbReference>
<evidence type="ECO:0000313" key="3">
    <source>
        <dbReference type="Proteomes" id="UP000184368"/>
    </source>
</evidence>
<dbReference type="Proteomes" id="UP000184368">
    <property type="component" value="Unassembled WGS sequence"/>
</dbReference>
<reference evidence="2 3" key="1">
    <citation type="submission" date="2016-11" db="EMBL/GenBank/DDBJ databases">
        <authorList>
            <person name="Jaros S."/>
            <person name="Januszkiewicz K."/>
            <person name="Wedrychowicz H."/>
        </authorList>
    </citation>
    <scope>NUCLEOTIDE SEQUENCE [LARGE SCALE GENOMIC DNA]</scope>
    <source>
        <strain evidence="2 3">DSM 26897</strain>
    </source>
</reference>
<evidence type="ECO:0000313" key="2">
    <source>
        <dbReference type="EMBL" id="SHG19582.1"/>
    </source>
</evidence>
<dbReference type="AlphaFoldDB" id="A0A1M5HUP5"/>
<protein>
    <recommendedName>
        <fullName evidence="1">DUF3846 domain-containing protein</fullName>
    </recommendedName>
</protein>
<dbReference type="EMBL" id="FQUO01000020">
    <property type="protein sequence ID" value="SHG19582.1"/>
    <property type="molecule type" value="Genomic_DNA"/>
</dbReference>
<gene>
    <name evidence="2" type="ORF">SAMN05444008_12065</name>
</gene>
<sequence>MINRIKAIKIDAWRRQVYFIDLPLSLDGIYEAIGCRLFDVVHLPDMDLLVDDEGIEGAVGFHISGVPVKGNGLVVGFDQQGETHTDTPHSLSYVMSRVHFFKL</sequence>
<dbReference type="OrthoDB" id="5121495at2"/>
<proteinExistence type="predicted"/>